<name>A0A8J2VAY3_9FLAO</name>
<dbReference type="AlphaFoldDB" id="A0A8J2VAY3"/>
<comment type="caution">
    <text evidence="1">The sequence shown here is derived from an EMBL/GenBank/DDBJ whole genome shotgun (WGS) entry which is preliminary data.</text>
</comment>
<dbReference type="EMBL" id="BMGK01000008">
    <property type="protein sequence ID" value="GGD96663.1"/>
    <property type="molecule type" value="Genomic_DNA"/>
</dbReference>
<evidence type="ECO:0000313" key="1">
    <source>
        <dbReference type="EMBL" id="GGD96663.1"/>
    </source>
</evidence>
<keyword evidence="2" id="KW-1185">Reference proteome</keyword>
<evidence type="ECO:0008006" key="3">
    <source>
        <dbReference type="Google" id="ProtNLM"/>
    </source>
</evidence>
<reference evidence="1" key="1">
    <citation type="journal article" date="2014" name="Int. J. Syst. Evol. Microbiol.">
        <title>Complete genome sequence of Corynebacterium casei LMG S-19264T (=DSM 44701T), isolated from a smear-ripened cheese.</title>
        <authorList>
            <consortium name="US DOE Joint Genome Institute (JGI-PGF)"/>
            <person name="Walter F."/>
            <person name="Albersmeier A."/>
            <person name="Kalinowski J."/>
            <person name="Ruckert C."/>
        </authorList>
    </citation>
    <scope>NUCLEOTIDE SEQUENCE</scope>
    <source>
        <strain evidence="1">CGMCC 1.12924</strain>
    </source>
</reference>
<proteinExistence type="predicted"/>
<evidence type="ECO:0000313" key="2">
    <source>
        <dbReference type="Proteomes" id="UP000652231"/>
    </source>
</evidence>
<gene>
    <name evidence="1" type="ORF">GCM10011312_20230</name>
</gene>
<protein>
    <recommendedName>
        <fullName evidence="3">Lipoprotein</fullName>
    </recommendedName>
</protein>
<organism evidence="1 2">
    <name type="scientific">Planktosalinus lacus</name>
    <dbReference type="NCBI Taxonomy" id="1526573"/>
    <lineage>
        <taxon>Bacteria</taxon>
        <taxon>Pseudomonadati</taxon>
        <taxon>Bacteroidota</taxon>
        <taxon>Flavobacteriia</taxon>
        <taxon>Flavobacteriales</taxon>
        <taxon>Flavobacteriaceae</taxon>
        <taxon>Planktosalinus</taxon>
    </lineage>
</organism>
<sequence>MKKVMSILSRLGLLALATGFMVVFSGCQKEDIDVQSESLVIKSSATMTMASGQGTLVLEDTPISGEGFRHFTFQARVKPNGSVDGSGILTHIGGVRNASFDIDCLSVNENHAILSGVITRDNQFPSNEGGLIWFEVFDNGEGANADPDQISVAYLGTNPATYNCANDFDVPSYEILGGNIQVRE</sequence>
<accession>A0A8J2VAY3</accession>
<dbReference type="PROSITE" id="PS51257">
    <property type="entry name" value="PROKAR_LIPOPROTEIN"/>
    <property type="match status" value="1"/>
</dbReference>
<dbReference type="Proteomes" id="UP000652231">
    <property type="component" value="Unassembled WGS sequence"/>
</dbReference>
<reference evidence="1" key="2">
    <citation type="submission" date="2020-09" db="EMBL/GenBank/DDBJ databases">
        <authorList>
            <person name="Sun Q."/>
            <person name="Zhou Y."/>
        </authorList>
    </citation>
    <scope>NUCLEOTIDE SEQUENCE</scope>
    <source>
        <strain evidence="1">CGMCC 1.12924</strain>
    </source>
</reference>